<dbReference type="Proteomes" id="UP001152320">
    <property type="component" value="Chromosome 4"/>
</dbReference>
<evidence type="ECO:0000256" key="3">
    <source>
        <dbReference type="PIRSR" id="PIRSR637359-1"/>
    </source>
</evidence>
<feature type="disulfide bond" evidence="5">
    <location>
        <begin position="330"/>
        <end position="341"/>
    </location>
</feature>
<dbReference type="SUPFAM" id="SSF52540">
    <property type="entry name" value="P-loop containing nucleoside triphosphate hydrolases"/>
    <property type="match status" value="1"/>
</dbReference>
<evidence type="ECO:0000313" key="8">
    <source>
        <dbReference type="EMBL" id="KAJ8043621.1"/>
    </source>
</evidence>
<feature type="domain" description="Sulfotransferase" evidence="7">
    <location>
        <begin position="101"/>
        <end position="314"/>
    </location>
</feature>
<organism evidence="8 9">
    <name type="scientific">Holothuria leucospilota</name>
    <name type="common">Black long sea cucumber</name>
    <name type="synonym">Mertensiothuria leucospilota</name>
    <dbReference type="NCBI Taxonomy" id="206669"/>
    <lineage>
        <taxon>Eukaryota</taxon>
        <taxon>Metazoa</taxon>
        <taxon>Echinodermata</taxon>
        <taxon>Eleutherozoa</taxon>
        <taxon>Echinozoa</taxon>
        <taxon>Holothuroidea</taxon>
        <taxon>Aspidochirotacea</taxon>
        <taxon>Aspidochirotida</taxon>
        <taxon>Holothuriidae</taxon>
        <taxon>Holothuria</taxon>
    </lineage>
</organism>
<name>A0A9Q1HFZ2_HOLLE</name>
<gene>
    <name evidence="8" type="ORF">HOLleu_10799</name>
</gene>
<evidence type="ECO:0000313" key="9">
    <source>
        <dbReference type="Proteomes" id="UP001152320"/>
    </source>
</evidence>
<evidence type="ECO:0000256" key="6">
    <source>
        <dbReference type="SAM" id="MobiDB-lite"/>
    </source>
</evidence>
<dbReference type="PANTHER" id="PTHR10605:SF65">
    <property type="entry name" value="GH20068P"/>
    <property type="match status" value="1"/>
</dbReference>
<proteinExistence type="predicted"/>
<dbReference type="Pfam" id="PF00685">
    <property type="entry name" value="Sulfotransfer_1"/>
    <property type="match status" value="1"/>
</dbReference>
<evidence type="ECO:0000256" key="1">
    <source>
        <dbReference type="ARBA" id="ARBA00022679"/>
    </source>
</evidence>
<keyword evidence="9" id="KW-1185">Reference proteome</keyword>
<feature type="binding site" evidence="4">
    <location>
        <position position="199"/>
    </location>
    <ligand>
        <name>3'-phosphoadenylyl sulfate</name>
        <dbReference type="ChEBI" id="CHEBI:58339"/>
    </ligand>
</feature>
<feature type="region of interest" description="Disordered" evidence="6">
    <location>
        <begin position="1"/>
        <end position="57"/>
    </location>
</feature>
<dbReference type="Gene3D" id="3.40.50.300">
    <property type="entry name" value="P-loop containing nucleotide triphosphate hydrolases"/>
    <property type="match status" value="1"/>
</dbReference>
<comment type="caution">
    <text evidence="8">The sequence shown here is derived from an EMBL/GenBank/DDBJ whole genome shotgun (WGS) entry which is preliminary data.</text>
</comment>
<keyword evidence="2" id="KW-0325">Glycoprotein</keyword>
<sequence length="383" mass="43935">MEQNTKLKQNSTEFGGSRYILQNKQSSEEAPVQSGYISSTNHSDKKKEVKKESDNHSKAANVSKELLWGCYEYKKGSLSLARKKASENILKKMNCSRKLPEAWIIGVKKCGSQTLTGLLDLHPEIVTNLYLNDKNSMFLNETEFKDTYSPWTRPDEMGLFSMVGLQNRPDVLGHVVRNLATPATRYLLILVDPVKRALSDYVHCTKIMKKPKFVHSFVTERRLVWDGKLQNYSHENVSLFKDTKIASTFERSVFNLSGELDIESGLIKRGVYSNSVEEILKLVSRDKLLVIDGQKFVTQPWEVLSQTESFLNVSAFFSRQHFLQQGSFFCPLVKERPDADCIPGKGNKKPEVSPNVLRELKNFYRPYNRKLQILLGEKYSWMD</sequence>
<evidence type="ECO:0000256" key="5">
    <source>
        <dbReference type="PIRSR" id="PIRSR637359-3"/>
    </source>
</evidence>
<dbReference type="EMBL" id="JAIZAY010000004">
    <property type="protein sequence ID" value="KAJ8043621.1"/>
    <property type="molecule type" value="Genomic_DNA"/>
</dbReference>
<feature type="active site" description="For sulfotransferase activity" evidence="3">
    <location>
        <position position="109"/>
    </location>
</feature>
<feature type="compositionally biased region" description="Polar residues" evidence="6">
    <location>
        <begin position="1"/>
        <end position="25"/>
    </location>
</feature>
<dbReference type="OrthoDB" id="16988at2759"/>
<evidence type="ECO:0000259" key="7">
    <source>
        <dbReference type="Pfam" id="PF00685"/>
    </source>
</evidence>
<evidence type="ECO:0000256" key="4">
    <source>
        <dbReference type="PIRSR" id="PIRSR637359-2"/>
    </source>
</evidence>
<dbReference type="InterPro" id="IPR027417">
    <property type="entry name" value="P-loop_NTPase"/>
</dbReference>
<keyword evidence="1" id="KW-0808">Transferase</keyword>
<dbReference type="InterPro" id="IPR037359">
    <property type="entry name" value="NST/OST"/>
</dbReference>
<dbReference type="GO" id="GO:0008467">
    <property type="term" value="F:[heparan sulfate]-glucosamine 3-sulfotransferase activity"/>
    <property type="evidence" value="ECO:0007669"/>
    <property type="project" value="TreeGrafter"/>
</dbReference>
<evidence type="ECO:0000256" key="2">
    <source>
        <dbReference type="ARBA" id="ARBA00023180"/>
    </source>
</evidence>
<feature type="compositionally biased region" description="Basic and acidic residues" evidence="6">
    <location>
        <begin position="42"/>
        <end position="57"/>
    </location>
</feature>
<dbReference type="InterPro" id="IPR000863">
    <property type="entry name" value="Sulfotransferase_dom"/>
</dbReference>
<accession>A0A9Q1HFZ2</accession>
<protein>
    <submittedName>
        <fullName evidence="8">Heparan sulfate glucosamine 3-O-sulfotransferase 5</fullName>
    </submittedName>
</protein>
<reference evidence="8" key="1">
    <citation type="submission" date="2021-10" db="EMBL/GenBank/DDBJ databases">
        <title>Tropical sea cucumber genome reveals ecological adaptation and Cuvierian tubules defense mechanism.</title>
        <authorList>
            <person name="Chen T."/>
        </authorList>
    </citation>
    <scope>NUCLEOTIDE SEQUENCE</scope>
    <source>
        <strain evidence="8">Nanhai2018</strain>
        <tissue evidence="8">Muscle</tissue>
    </source>
</reference>
<dbReference type="AlphaFoldDB" id="A0A9Q1HFZ2"/>
<dbReference type="PANTHER" id="PTHR10605">
    <property type="entry name" value="HEPARAN SULFATE SULFOTRANSFERASE"/>
    <property type="match status" value="1"/>
</dbReference>
<keyword evidence="5" id="KW-1015">Disulfide bond</keyword>